<reference evidence="2" key="1">
    <citation type="submission" date="2022-11" db="UniProtKB">
        <authorList>
            <consortium name="WormBaseParasite"/>
        </authorList>
    </citation>
    <scope>IDENTIFICATION</scope>
</reference>
<sequence>MPKRKRNENEENHKHSSFRRYSLELHKHSKRCKREPPSMMLTPDLGPTKKVWSLLCSKDEMNQRNWRGLKKLEHITNQYRCMIVDWLMEVSASLKLHRETFHLAVDYFDRYLCISNRIPLKELQLVATSALAIACKFEEIYPPKINVLADFTDGACNANDVITYEQIMLQELNWNFNPVTAIHWLAIYLQLISKTNEKHSRAAITKINTVSSQLLNDDTDDETVANSSFSDSFLRSIDGTHNALNESINSSSGRSNAENEGHVYVEQSLCVPKMFRDDFIQLAKVVDLLILDHHFLPYRYSELAAAVLFCSYQPSEDIEKITSIKKESIAKLISMVQIFADYSEECNICSHKSFTIEDIEPDEYHNIQRDRKSALKAIVIREKQKQAELKEIENVYRTQNQEDVLKEQNYKGFPSIYADDAADGEVQDEADVKADETIDESGLLISASPDASVTFLFTEPVGAGETLELVAGRVTKFLIGFANRGEKDFTVHFSHTSFRYPMDFSYHVQNFTAARYQRTVAPKQEATFDFALIPNEAFIGRPLGLVVEVHYSDGDNVPYVSTAFNQTVNIIEDESVFNAESAFLILTGIGFLVLLLLLGQHLLSRFTRKQPQRVRQYQETGTGKTGDLDFEWIPKELTSEKKSPKMGSPRQRKHQKTN</sequence>
<protein>
    <submittedName>
        <fullName evidence="2">Translocon-associated protein subunit alpha</fullName>
    </submittedName>
</protein>
<dbReference type="Proteomes" id="UP000887580">
    <property type="component" value="Unplaced"/>
</dbReference>
<name>A0AC35FPE8_9BILA</name>
<dbReference type="WBParaSite" id="PS1159_v2.g19534.t1">
    <property type="protein sequence ID" value="PS1159_v2.g19534.t1"/>
    <property type="gene ID" value="PS1159_v2.g19534"/>
</dbReference>
<organism evidence="1 2">
    <name type="scientific">Panagrolaimus sp. PS1159</name>
    <dbReference type="NCBI Taxonomy" id="55785"/>
    <lineage>
        <taxon>Eukaryota</taxon>
        <taxon>Metazoa</taxon>
        <taxon>Ecdysozoa</taxon>
        <taxon>Nematoda</taxon>
        <taxon>Chromadorea</taxon>
        <taxon>Rhabditida</taxon>
        <taxon>Tylenchina</taxon>
        <taxon>Panagrolaimomorpha</taxon>
        <taxon>Panagrolaimoidea</taxon>
        <taxon>Panagrolaimidae</taxon>
        <taxon>Panagrolaimus</taxon>
    </lineage>
</organism>
<accession>A0AC35FPE8</accession>
<evidence type="ECO:0000313" key="1">
    <source>
        <dbReference type="Proteomes" id="UP000887580"/>
    </source>
</evidence>
<evidence type="ECO:0000313" key="2">
    <source>
        <dbReference type="WBParaSite" id="PS1159_v2.g19534.t1"/>
    </source>
</evidence>
<proteinExistence type="predicted"/>